<dbReference type="RefSeq" id="WP_022235213.1">
    <property type="nucleotide sequence ID" value="NZ_JACOPS010000004.1"/>
</dbReference>
<comment type="caution">
    <text evidence="8">The sequence shown here is derived from an EMBL/GenBank/DDBJ whole genome shotgun (WGS) entry which is preliminary data.</text>
</comment>
<evidence type="ECO:0000256" key="6">
    <source>
        <dbReference type="SAM" id="Phobius"/>
    </source>
</evidence>
<gene>
    <name evidence="8" type="ORF">H8R91_08450</name>
</gene>
<dbReference type="InterPro" id="IPR007267">
    <property type="entry name" value="GtrA_DPMS_TM"/>
</dbReference>
<evidence type="ECO:0000313" key="9">
    <source>
        <dbReference type="Proteomes" id="UP000636755"/>
    </source>
</evidence>
<keyword evidence="4 6" id="KW-1133">Transmembrane helix</keyword>
<comment type="similarity">
    <text evidence="2">Belongs to the GtrA family.</text>
</comment>
<dbReference type="PANTHER" id="PTHR38459">
    <property type="entry name" value="PROPHAGE BACTOPRENOL-LINKED GLUCOSE TRANSLOCASE HOMOLOG"/>
    <property type="match status" value="1"/>
</dbReference>
<evidence type="ECO:0000256" key="5">
    <source>
        <dbReference type="ARBA" id="ARBA00023136"/>
    </source>
</evidence>
<dbReference type="Pfam" id="PF04138">
    <property type="entry name" value="GtrA_DPMS_TM"/>
    <property type="match status" value="1"/>
</dbReference>
<feature type="transmembrane region" description="Helical" evidence="6">
    <location>
        <begin position="135"/>
        <end position="153"/>
    </location>
</feature>
<dbReference type="EMBL" id="JACOPS010000004">
    <property type="protein sequence ID" value="MBC5728543.1"/>
    <property type="molecule type" value="Genomic_DNA"/>
</dbReference>
<name>A0ABR7HLX7_9FIRM</name>
<dbReference type="InterPro" id="IPR051401">
    <property type="entry name" value="GtrA_CellWall_Glycosyl"/>
</dbReference>
<evidence type="ECO:0000313" key="8">
    <source>
        <dbReference type="EMBL" id="MBC5728543.1"/>
    </source>
</evidence>
<evidence type="ECO:0000256" key="4">
    <source>
        <dbReference type="ARBA" id="ARBA00022989"/>
    </source>
</evidence>
<keyword evidence="9" id="KW-1185">Reference proteome</keyword>
<accession>A0ABR7HLX7</accession>
<feature type="transmembrane region" description="Helical" evidence="6">
    <location>
        <begin position="45"/>
        <end position="71"/>
    </location>
</feature>
<keyword evidence="5 6" id="KW-0472">Membrane</keyword>
<comment type="subcellular location">
    <subcellularLocation>
        <location evidence="1">Membrane</location>
        <topology evidence="1">Multi-pass membrane protein</topology>
    </subcellularLocation>
</comment>
<keyword evidence="3 6" id="KW-0812">Transmembrane</keyword>
<feature type="transmembrane region" description="Helical" evidence="6">
    <location>
        <begin position="21"/>
        <end position="39"/>
    </location>
</feature>
<evidence type="ECO:0000256" key="2">
    <source>
        <dbReference type="ARBA" id="ARBA00009399"/>
    </source>
</evidence>
<evidence type="ECO:0000256" key="3">
    <source>
        <dbReference type="ARBA" id="ARBA00022692"/>
    </source>
</evidence>
<reference evidence="8 9" key="1">
    <citation type="submission" date="2020-08" db="EMBL/GenBank/DDBJ databases">
        <title>Genome public.</title>
        <authorList>
            <person name="Liu C."/>
            <person name="Sun Q."/>
        </authorList>
    </citation>
    <scope>NUCLEOTIDE SEQUENCE [LARGE SCALE GENOMIC DNA]</scope>
    <source>
        <strain evidence="8 9">NSJ-71</strain>
    </source>
</reference>
<dbReference type="Proteomes" id="UP000636755">
    <property type="component" value="Unassembled WGS sequence"/>
</dbReference>
<evidence type="ECO:0000259" key="7">
    <source>
        <dbReference type="Pfam" id="PF04138"/>
    </source>
</evidence>
<sequence>MKIKSLFVGDTDNTFIQFFRYCFVGGFAFVVDFGVMTLLTEVFSVYPVVSSTVSFVAGLLVNYLLSTFWIFKNSKIKNRFAEFLAFALIGVIGLGINAAIIWLFQNPLATGLVFGGESAVVNGETKYFWLWGIQYYHIGKIVSTVVVFLWNFCGRKFILFDKSKK</sequence>
<proteinExistence type="inferred from homology"/>
<organism evidence="8 9">
    <name type="scientific">Ruminococcus intestinalis</name>
    <dbReference type="NCBI Taxonomy" id="2763066"/>
    <lineage>
        <taxon>Bacteria</taxon>
        <taxon>Bacillati</taxon>
        <taxon>Bacillota</taxon>
        <taxon>Clostridia</taxon>
        <taxon>Eubacteriales</taxon>
        <taxon>Oscillospiraceae</taxon>
        <taxon>Ruminococcus</taxon>
    </lineage>
</organism>
<protein>
    <submittedName>
        <fullName evidence="8">GtrA family protein</fullName>
    </submittedName>
</protein>
<dbReference type="PANTHER" id="PTHR38459:SF1">
    <property type="entry name" value="PROPHAGE BACTOPRENOL-LINKED GLUCOSE TRANSLOCASE HOMOLOG"/>
    <property type="match status" value="1"/>
</dbReference>
<feature type="domain" description="GtrA/DPMS transmembrane" evidence="7">
    <location>
        <begin position="20"/>
        <end position="160"/>
    </location>
</feature>
<evidence type="ECO:0000256" key="1">
    <source>
        <dbReference type="ARBA" id="ARBA00004141"/>
    </source>
</evidence>
<feature type="transmembrane region" description="Helical" evidence="6">
    <location>
        <begin position="83"/>
        <end position="104"/>
    </location>
</feature>